<dbReference type="InterPro" id="IPR017867">
    <property type="entry name" value="Tyr_phospatase_low_mol_wt"/>
</dbReference>
<gene>
    <name evidence="7" type="ORF">SAMN05216204_1356</name>
</gene>
<proteinExistence type="inferred from homology"/>
<dbReference type="Gene3D" id="3.40.50.2300">
    <property type="match status" value="1"/>
</dbReference>
<feature type="active site" description="Proton donor" evidence="5">
    <location>
        <position position="161"/>
    </location>
</feature>
<dbReference type="RefSeq" id="WP_091876597.1">
    <property type="nucleotide sequence ID" value="NZ_FOLD01000035.1"/>
</dbReference>
<dbReference type="AlphaFoldDB" id="A0A1I1UW05"/>
<dbReference type="EMBL" id="FOLD01000035">
    <property type="protein sequence ID" value="SFD73033.1"/>
    <property type="molecule type" value="Genomic_DNA"/>
</dbReference>
<dbReference type="PANTHER" id="PTHR11717:SF7">
    <property type="entry name" value="LOW MOLECULAR WEIGHT PHOSPHOTYROSINE PROTEIN PHOSPHATASE"/>
    <property type="match status" value="1"/>
</dbReference>
<keyword evidence="3" id="KW-0378">Hydrolase</keyword>
<reference evidence="8" key="1">
    <citation type="submission" date="2016-10" db="EMBL/GenBank/DDBJ databases">
        <authorList>
            <person name="Varghese N."/>
            <person name="Submissions S."/>
        </authorList>
    </citation>
    <scope>NUCLEOTIDE SEQUENCE [LARGE SCALE GENOMIC DNA]</scope>
    <source>
        <strain evidence="8">CGMCC 1.12041</strain>
    </source>
</reference>
<evidence type="ECO:0000256" key="1">
    <source>
        <dbReference type="ARBA" id="ARBA00011063"/>
    </source>
</evidence>
<dbReference type="PANTHER" id="PTHR11717">
    <property type="entry name" value="LOW MOLECULAR WEIGHT PROTEIN TYROSINE PHOSPHATASE"/>
    <property type="match status" value="1"/>
</dbReference>
<comment type="similarity">
    <text evidence="1">Belongs to the low molecular weight phosphotyrosine protein phosphatase family.</text>
</comment>
<feature type="active site" evidence="5">
    <location>
        <position position="60"/>
    </location>
</feature>
<dbReference type="SUPFAM" id="SSF52788">
    <property type="entry name" value="Phosphotyrosine protein phosphatases I"/>
    <property type="match status" value="1"/>
</dbReference>
<evidence type="ECO:0000313" key="8">
    <source>
        <dbReference type="Proteomes" id="UP000198639"/>
    </source>
</evidence>
<feature type="active site" description="Nucleophile" evidence="5">
    <location>
        <position position="54"/>
    </location>
</feature>
<dbReference type="PRINTS" id="PR00719">
    <property type="entry name" value="LMWPTPASE"/>
</dbReference>
<keyword evidence="8" id="KW-1185">Reference proteome</keyword>
<feature type="domain" description="Phosphotyrosine protein phosphatase I" evidence="6">
    <location>
        <begin position="48"/>
        <end position="187"/>
    </location>
</feature>
<evidence type="ECO:0000256" key="2">
    <source>
        <dbReference type="ARBA" id="ARBA00013064"/>
    </source>
</evidence>
<accession>A0A1I1UW05</accession>
<evidence type="ECO:0000256" key="3">
    <source>
        <dbReference type="ARBA" id="ARBA00022801"/>
    </source>
</evidence>
<dbReference type="Pfam" id="PF01451">
    <property type="entry name" value="LMWPc"/>
    <property type="match status" value="1"/>
</dbReference>
<dbReference type="Proteomes" id="UP000198639">
    <property type="component" value="Unassembled WGS sequence"/>
</dbReference>
<dbReference type="GO" id="GO:0004725">
    <property type="term" value="F:protein tyrosine phosphatase activity"/>
    <property type="evidence" value="ECO:0007669"/>
    <property type="project" value="UniProtKB-EC"/>
</dbReference>
<dbReference type="EC" id="3.1.3.48" evidence="2"/>
<sequence length="215" mass="23778">MLTHHPLLAPINKRYGTWRGLVRSLLARVELAAGRLDDFRLRQPEQVRRVVFVCQGNICRSSFAHRVALGYGLPCASIGLATTTGGKSPAVAIAAAARANVDMRSHRATSFTDFEVLPGDLFLVMEVRQAHAMRRRLAGRGDVHIALLGLWCRVGMPHLHDPFTLGEAYFDTVFKRIDCAVRTLSGELAHLTPWRPSPPGWRTALYSGNARRTTG</sequence>
<protein>
    <recommendedName>
        <fullName evidence="2">protein-tyrosine-phosphatase</fullName>
        <ecNumber evidence="2">3.1.3.48</ecNumber>
    </recommendedName>
</protein>
<dbReference type="InterPro" id="IPR036196">
    <property type="entry name" value="Ptyr_pPase_sf"/>
</dbReference>
<dbReference type="InterPro" id="IPR050438">
    <property type="entry name" value="LMW_PTPase"/>
</dbReference>
<keyword evidence="4" id="KW-0904">Protein phosphatase</keyword>
<evidence type="ECO:0000256" key="4">
    <source>
        <dbReference type="ARBA" id="ARBA00022912"/>
    </source>
</evidence>
<evidence type="ECO:0000313" key="7">
    <source>
        <dbReference type="EMBL" id="SFD73033.1"/>
    </source>
</evidence>
<organism evidence="7 8">
    <name type="scientific">Massilia yuzhufengensis</name>
    <dbReference type="NCBI Taxonomy" id="1164594"/>
    <lineage>
        <taxon>Bacteria</taxon>
        <taxon>Pseudomonadati</taxon>
        <taxon>Pseudomonadota</taxon>
        <taxon>Betaproteobacteria</taxon>
        <taxon>Burkholderiales</taxon>
        <taxon>Oxalobacteraceae</taxon>
        <taxon>Telluria group</taxon>
        <taxon>Massilia</taxon>
    </lineage>
</organism>
<name>A0A1I1UW05_9BURK</name>
<evidence type="ECO:0000259" key="6">
    <source>
        <dbReference type="SMART" id="SM00226"/>
    </source>
</evidence>
<dbReference type="InterPro" id="IPR023485">
    <property type="entry name" value="Ptyr_pPase"/>
</dbReference>
<dbReference type="OrthoDB" id="9784339at2"/>
<evidence type="ECO:0000256" key="5">
    <source>
        <dbReference type="PIRSR" id="PIRSR617867-1"/>
    </source>
</evidence>
<dbReference type="STRING" id="1164594.SAMN05216204_1356"/>
<dbReference type="SMART" id="SM00226">
    <property type="entry name" value="LMWPc"/>
    <property type="match status" value="1"/>
</dbReference>